<feature type="transmembrane region" description="Helical" evidence="1">
    <location>
        <begin position="12"/>
        <end position="32"/>
    </location>
</feature>
<evidence type="ECO:0000259" key="2">
    <source>
        <dbReference type="Pfam" id="PF07583"/>
    </source>
</evidence>
<evidence type="ECO:0000313" key="5">
    <source>
        <dbReference type="Proteomes" id="UP000590740"/>
    </source>
</evidence>
<protein>
    <recommendedName>
        <fullName evidence="6">DUF1553 domain-containing protein</fullName>
    </recommendedName>
</protein>
<sequence>MNSASPTPSWLLWLRTAVILGALAVGICWGVAELLAPPVRLAGSASRLSKSAQADIQLAAAKVDAEFEKDWAQRQLQPVARADDLTIVRRLSLALTGSIPSLEEVRMLEALKEPDLPQWWLSHLLTDRRTSDYLAERLARVYVGIENGQFFIYRRRRLVEWLSDSIQQNRPYDQIARALIDSHGVWTTNPAVNFVSVTRENNKGPDEVKLAAKVSRAFLGVRIDCVQCHDGKLGSTWKQTDFHQLAAFFGQADFSLNGLHDDPKLSYKVRYLGQAEEAKVSPHVPWKPELLPAKGEPRTRLAAWVTAKENKAFARTIVNRMWALLFNRPLVSPVDEIPLDGPFPPGMEILADDFTTHRYDLQRLIRVIVSTRAFQMSSQSADPDHPVTTAAENAWAAFPVTRLRPEQMAGSVIQAASLSTIDSDTHVLFRIKRDIDVANFVKRYGDSGEDNFEDSGGTIPQRLLLMNGNMITNNTSGNPFINASTRISMLAPDTASAVEAAYLSIFTRRPTAAEAEHFKGLLASAKNTSTRSNAMSDLYWTLMNATEFSWNH</sequence>
<dbReference type="Pfam" id="PF07587">
    <property type="entry name" value="PSD1"/>
    <property type="match status" value="1"/>
</dbReference>
<evidence type="ECO:0000259" key="3">
    <source>
        <dbReference type="Pfam" id="PF07587"/>
    </source>
</evidence>
<dbReference type="AlphaFoldDB" id="A0A7W7YFM7"/>
<dbReference type="PANTHER" id="PTHR35889:SF3">
    <property type="entry name" value="F-BOX DOMAIN-CONTAINING PROTEIN"/>
    <property type="match status" value="1"/>
</dbReference>
<proteinExistence type="predicted"/>
<feature type="domain" description="DUF1549" evidence="2">
    <location>
        <begin position="63"/>
        <end position="252"/>
    </location>
</feature>
<organism evidence="4 5">
    <name type="scientific">Prosthecobacter vanneervenii</name>
    <dbReference type="NCBI Taxonomy" id="48466"/>
    <lineage>
        <taxon>Bacteria</taxon>
        <taxon>Pseudomonadati</taxon>
        <taxon>Verrucomicrobiota</taxon>
        <taxon>Verrucomicrobiia</taxon>
        <taxon>Verrucomicrobiales</taxon>
        <taxon>Verrucomicrobiaceae</taxon>
        <taxon>Prosthecobacter</taxon>
    </lineage>
</organism>
<dbReference type="PANTHER" id="PTHR35889">
    <property type="entry name" value="CYCLOINULO-OLIGOSACCHARIDE FRUCTANOTRANSFERASE-RELATED"/>
    <property type="match status" value="1"/>
</dbReference>
<name>A0A7W7YFM7_9BACT</name>
<dbReference type="Proteomes" id="UP000590740">
    <property type="component" value="Unassembled WGS sequence"/>
</dbReference>
<dbReference type="Pfam" id="PF07583">
    <property type="entry name" value="PSCyt2"/>
    <property type="match status" value="1"/>
</dbReference>
<evidence type="ECO:0008006" key="6">
    <source>
        <dbReference type="Google" id="ProtNLM"/>
    </source>
</evidence>
<dbReference type="EMBL" id="JACHIG010000015">
    <property type="protein sequence ID" value="MBB5035321.1"/>
    <property type="molecule type" value="Genomic_DNA"/>
</dbReference>
<reference evidence="4 5" key="1">
    <citation type="submission" date="2020-08" db="EMBL/GenBank/DDBJ databases">
        <title>Genomic Encyclopedia of Type Strains, Phase IV (KMG-IV): sequencing the most valuable type-strain genomes for metagenomic binning, comparative biology and taxonomic classification.</title>
        <authorList>
            <person name="Goeker M."/>
        </authorList>
    </citation>
    <scope>NUCLEOTIDE SEQUENCE [LARGE SCALE GENOMIC DNA]</scope>
    <source>
        <strain evidence="4 5">DSM 12252</strain>
    </source>
</reference>
<keyword evidence="1" id="KW-0812">Transmembrane</keyword>
<keyword evidence="5" id="KW-1185">Reference proteome</keyword>
<evidence type="ECO:0000313" key="4">
    <source>
        <dbReference type="EMBL" id="MBB5035321.1"/>
    </source>
</evidence>
<dbReference type="RefSeq" id="WP_184343984.1">
    <property type="nucleotide sequence ID" value="NZ_JACHIG010000015.1"/>
</dbReference>
<evidence type="ECO:0000256" key="1">
    <source>
        <dbReference type="SAM" id="Phobius"/>
    </source>
</evidence>
<gene>
    <name evidence="4" type="ORF">HNQ65_004931</name>
</gene>
<feature type="domain" description="DUF1553" evidence="3">
    <location>
        <begin position="298"/>
        <end position="418"/>
    </location>
</feature>
<dbReference type="InterPro" id="IPR022655">
    <property type="entry name" value="DUF1553"/>
</dbReference>
<dbReference type="InterPro" id="IPR011444">
    <property type="entry name" value="DUF1549"/>
</dbReference>
<keyword evidence="1" id="KW-1133">Transmembrane helix</keyword>
<comment type="caution">
    <text evidence="4">The sequence shown here is derived from an EMBL/GenBank/DDBJ whole genome shotgun (WGS) entry which is preliminary data.</text>
</comment>
<accession>A0A7W7YFM7</accession>
<keyword evidence="1" id="KW-0472">Membrane</keyword>